<dbReference type="EMBL" id="BAAANY010000021">
    <property type="protein sequence ID" value="GAA1698215.1"/>
    <property type="molecule type" value="Genomic_DNA"/>
</dbReference>
<dbReference type="Proteomes" id="UP001500618">
    <property type="component" value="Unassembled WGS sequence"/>
</dbReference>
<keyword evidence="2" id="KW-0489">Methyltransferase</keyword>
<proteinExistence type="predicted"/>
<dbReference type="Gene3D" id="3.40.50.150">
    <property type="entry name" value="Vaccinia Virus protein VP39"/>
    <property type="match status" value="1"/>
</dbReference>
<feature type="domain" description="Methyltransferase" evidence="1">
    <location>
        <begin position="48"/>
        <end position="145"/>
    </location>
</feature>
<dbReference type="GO" id="GO:0032259">
    <property type="term" value="P:methylation"/>
    <property type="evidence" value="ECO:0007669"/>
    <property type="project" value="UniProtKB-KW"/>
</dbReference>
<dbReference type="InterPro" id="IPR029063">
    <property type="entry name" value="SAM-dependent_MTases_sf"/>
</dbReference>
<keyword evidence="3" id="KW-1185">Reference proteome</keyword>
<protein>
    <submittedName>
        <fullName evidence="2">Class I SAM-dependent methyltransferase</fullName>
    </submittedName>
</protein>
<dbReference type="RefSeq" id="WP_163573239.1">
    <property type="nucleotide sequence ID" value="NZ_BAAANY010000021.1"/>
</dbReference>
<accession>A0ABN2I411</accession>
<sequence length="252" mass="27820">MTVETLDFAAWQASWDSQQEAFMPDREERIAAMLGVVEAVTPDRPPRVLDLAGGTGSISLRLLARWPNAETVVLDADRSLLTIARGSLGDRGHVVAANLGTSGWLDALPYKEFDAVLTATALHWINSERLRELYAEVRGVLRTGGVFMNADHMEDPGIPGLTAALASLAQGRRNERYDQGVDTWPGWWERFGHEPAVADLVRERNELFGGNHAHTDFNPDVTWHLEALRSAGFAEAGLIWRGHRDATFAAVR</sequence>
<dbReference type="CDD" id="cd02440">
    <property type="entry name" value="AdoMet_MTases"/>
    <property type="match status" value="1"/>
</dbReference>
<dbReference type="Pfam" id="PF13649">
    <property type="entry name" value="Methyltransf_25"/>
    <property type="match status" value="1"/>
</dbReference>
<gene>
    <name evidence="2" type="ORF">GCM10009765_54530</name>
</gene>
<evidence type="ECO:0000313" key="3">
    <source>
        <dbReference type="Proteomes" id="UP001500618"/>
    </source>
</evidence>
<name>A0ABN2I411_9ACTN</name>
<evidence type="ECO:0000259" key="1">
    <source>
        <dbReference type="Pfam" id="PF13649"/>
    </source>
</evidence>
<dbReference type="GO" id="GO:0008168">
    <property type="term" value="F:methyltransferase activity"/>
    <property type="evidence" value="ECO:0007669"/>
    <property type="project" value="UniProtKB-KW"/>
</dbReference>
<comment type="caution">
    <text evidence="2">The sequence shown here is derived from an EMBL/GenBank/DDBJ whole genome shotgun (WGS) entry which is preliminary data.</text>
</comment>
<dbReference type="SUPFAM" id="SSF53335">
    <property type="entry name" value="S-adenosyl-L-methionine-dependent methyltransferases"/>
    <property type="match status" value="1"/>
</dbReference>
<evidence type="ECO:0000313" key="2">
    <source>
        <dbReference type="EMBL" id="GAA1698215.1"/>
    </source>
</evidence>
<dbReference type="InterPro" id="IPR041698">
    <property type="entry name" value="Methyltransf_25"/>
</dbReference>
<reference evidence="2 3" key="1">
    <citation type="journal article" date="2019" name="Int. J. Syst. Evol. Microbiol.">
        <title>The Global Catalogue of Microorganisms (GCM) 10K type strain sequencing project: providing services to taxonomists for standard genome sequencing and annotation.</title>
        <authorList>
            <consortium name="The Broad Institute Genomics Platform"/>
            <consortium name="The Broad Institute Genome Sequencing Center for Infectious Disease"/>
            <person name="Wu L."/>
            <person name="Ma J."/>
        </authorList>
    </citation>
    <scope>NUCLEOTIDE SEQUENCE [LARGE SCALE GENOMIC DNA]</scope>
    <source>
        <strain evidence="2 3">JCM 14718</strain>
    </source>
</reference>
<keyword evidence="2" id="KW-0808">Transferase</keyword>
<organism evidence="2 3">
    <name type="scientific">Fodinicola feengrottensis</name>
    <dbReference type="NCBI Taxonomy" id="435914"/>
    <lineage>
        <taxon>Bacteria</taxon>
        <taxon>Bacillati</taxon>
        <taxon>Actinomycetota</taxon>
        <taxon>Actinomycetes</taxon>
        <taxon>Mycobacteriales</taxon>
        <taxon>Fodinicola</taxon>
    </lineage>
</organism>